<dbReference type="EMBL" id="MU001643">
    <property type="protein sequence ID" value="KAF2478926.1"/>
    <property type="molecule type" value="Genomic_DNA"/>
</dbReference>
<dbReference type="OrthoDB" id="771136at2759"/>
<feature type="signal peptide" evidence="10">
    <location>
        <begin position="1"/>
        <end position="20"/>
    </location>
</feature>
<dbReference type="GO" id="GO:0004190">
    <property type="term" value="F:aspartic-type endopeptidase activity"/>
    <property type="evidence" value="ECO:0007669"/>
    <property type="project" value="UniProtKB-KW"/>
</dbReference>
<proteinExistence type="inferred from homology"/>
<protein>
    <recommendedName>
        <fullName evidence="7">Probable aspartic-type endopeptidase OPSB</fullName>
    </recommendedName>
    <alternativeName>
        <fullName evidence="6">Probable aspartic-type endopeptidase opsB</fullName>
    </alternativeName>
</protein>
<evidence type="ECO:0000256" key="2">
    <source>
        <dbReference type="ARBA" id="ARBA00022670"/>
    </source>
</evidence>
<dbReference type="PRINTS" id="PR00792">
    <property type="entry name" value="PEPSIN"/>
</dbReference>
<evidence type="ECO:0000256" key="5">
    <source>
        <dbReference type="ARBA" id="ARBA00022801"/>
    </source>
</evidence>
<dbReference type="SUPFAM" id="SSF50630">
    <property type="entry name" value="Acid proteases"/>
    <property type="match status" value="1"/>
</dbReference>
<feature type="active site" evidence="8">
    <location>
        <position position="285"/>
    </location>
</feature>
<accession>A0A6A6PGL5</accession>
<keyword evidence="4 9" id="KW-0064">Aspartyl protease</keyword>
<comment type="similarity">
    <text evidence="1 9">Belongs to the peptidase A1 family.</text>
</comment>
<dbReference type="Pfam" id="PF00026">
    <property type="entry name" value="Asp"/>
    <property type="match status" value="1"/>
</dbReference>
<evidence type="ECO:0000256" key="9">
    <source>
        <dbReference type="RuleBase" id="RU000454"/>
    </source>
</evidence>
<evidence type="ECO:0000313" key="12">
    <source>
        <dbReference type="EMBL" id="KAF2478926.1"/>
    </source>
</evidence>
<dbReference type="InterPro" id="IPR033876">
    <property type="entry name" value="SAP-like"/>
</dbReference>
<dbReference type="InterPro" id="IPR001969">
    <property type="entry name" value="Aspartic_peptidase_AS"/>
</dbReference>
<dbReference type="InterPro" id="IPR021109">
    <property type="entry name" value="Peptidase_aspartic_dom_sf"/>
</dbReference>
<dbReference type="InterPro" id="IPR001461">
    <property type="entry name" value="Aspartic_peptidase_A1"/>
</dbReference>
<dbReference type="PANTHER" id="PTHR47966">
    <property type="entry name" value="BETA-SITE APP-CLEAVING ENZYME, ISOFORM A-RELATED"/>
    <property type="match status" value="1"/>
</dbReference>
<feature type="active site" evidence="8">
    <location>
        <position position="91"/>
    </location>
</feature>
<dbReference type="PROSITE" id="PS00141">
    <property type="entry name" value="ASP_PROTEASE"/>
    <property type="match status" value="1"/>
</dbReference>
<keyword evidence="5 9" id="KW-0378">Hydrolase</keyword>
<sequence length="466" mass="48874">MRTSSATLALASYLLASADAINLLQRRDGVPPSVVHHKIQRRHVENPIAHDRARRMRRSDTVQVSLANEETLYFMDVSIGTPAQAMKLHIDTGSSDLWTNVANSAYCESSANTCLGGTYNANDSSTYKYLNSDFNITYVDGSGAVGDYVEDTVQFSGVTLKEQVFGIGYQSSSQEGLIGIGYPSNEAAVSYGFKPYANVPVSLVNQGYIKTNAYSLWLDDLESSTGSILFGGVDTARYTGKLETLPIVKTDGVVYADFIIALTEVGYGGNQGSIATNLNVGAILDSGSSLMYLPDQVAQKIFDQVGAQYNSRTGAAVVDCNVANSDDTIDFTFSSPTISVALSEIILEVGQNQCILGIGLAGDSTPVLGDTFLRSAYVVYDISSNEISIAQTDFSGKSSNVLEITGNSIPSATSVSNAVTSVVQASGAVNVGFSSTAASSHGAAPTAPVGYNLALLGAAGAAIFAL</sequence>
<dbReference type="RefSeq" id="XP_033585496.1">
    <property type="nucleotide sequence ID" value="XM_033734981.1"/>
</dbReference>
<dbReference type="PROSITE" id="PS51767">
    <property type="entry name" value="PEPTIDASE_A1"/>
    <property type="match status" value="1"/>
</dbReference>
<feature type="domain" description="Peptidase A1" evidence="11">
    <location>
        <begin position="73"/>
        <end position="390"/>
    </location>
</feature>
<keyword evidence="13" id="KW-1185">Reference proteome</keyword>
<dbReference type="FunFam" id="2.40.70.10:FF:000011">
    <property type="entry name" value="Aspartic protease"/>
    <property type="match status" value="1"/>
</dbReference>
<evidence type="ECO:0000256" key="7">
    <source>
        <dbReference type="ARBA" id="ARBA00068059"/>
    </source>
</evidence>
<dbReference type="InterPro" id="IPR033121">
    <property type="entry name" value="PEPTIDASE_A1"/>
</dbReference>
<gene>
    <name evidence="12" type="ORF">BDY17DRAFT_306054</name>
</gene>
<feature type="chain" id="PRO_5025375743" description="Probable aspartic-type endopeptidase OPSB" evidence="10">
    <location>
        <begin position="21"/>
        <end position="466"/>
    </location>
</feature>
<keyword evidence="3 10" id="KW-0732">Signal</keyword>
<keyword evidence="2 9" id="KW-0645">Protease</keyword>
<dbReference type="Gene3D" id="2.40.70.10">
    <property type="entry name" value="Acid Proteases"/>
    <property type="match status" value="2"/>
</dbReference>
<evidence type="ECO:0000313" key="13">
    <source>
        <dbReference type="Proteomes" id="UP000799767"/>
    </source>
</evidence>
<dbReference type="CDD" id="cd05474">
    <property type="entry name" value="SAP_like"/>
    <property type="match status" value="1"/>
</dbReference>
<dbReference type="GO" id="GO:0006508">
    <property type="term" value="P:proteolysis"/>
    <property type="evidence" value="ECO:0007669"/>
    <property type="project" value="UniProtKB-KW"/>
</dbReference>
<evidence type="ECO:0000259" key="11">
    <source>
        <dbReference type="PROSITE" id="PS51767"/>
    </source>
</evidence>
<name>A0A6A6PGL5_9PEZI</name>
<evidence type="ECO:0000256" key="3">
    <source>
        <dbReference type="ARBA" id="ARBA00022729"/>
    </source>
</evidence>
<evidence type="ECO:0000256" key="10">
    <source>
        <dbReference type="SAM" id="SignalP"/>
    </source>
</evidence>
<reference evidence="12" key="1">
    <citation type="journal article" date="2020" name="Stud. Mycol.">
        <title>101 Dothideomycetes genomes: a test case for predicting lifestyles and emergence of pathogens.</title>
        <authorList>
            <person name="Haridas S."/>
            <person name="Albert R."/>
            <person name="Binder M."/>
            <person name="Bloem J."/>
            <person name="Labutti K."/>
            <person name="Salamov A."/>
            <person name="Andreopoulos B."/>
            <person name="Baker S."/>
            <person name="Barry K."/>
            <person name="Bills G."/>
            <person name="Bluhm B."/>
            <person name="Cannon C."/>
            <person name="Castanera R."/>
            <person name="Culley D."/>
            <person name="Daum C."/>
            <person name="Ezra D."/>
            <person name="Gonzalez J."/>
            <person name="Henrissat B."/>
            <person name="Kuo A."/>
            <person name="Liang C."/>
            <person name="Lipzen A."/>
            <person name="Lutzoni F."/>
            <person name="Magnuson J."/>
            <person name="Mondo S."/>
            <person name="Nolan M."/>
            <person name="Ohm R."/>
            <person name="Pangilinan J."/>
            <person name="Park H.-J."/>
            <person name="Ramirez L."/>
            <person name="Alfaro M."/>
            <person name="Sun H."/>
            <person name="Tritt A."/>
            <person name="Yoshinaga Y."/>
            <person name="Zwiers L.-H."/>
            <person name="Turgeon B."/>
            <person name="Goodwin S."/>
            <person name="Spatafora J."/>
            <person name="Crous P."/>
            <person name="Grigoriev I."/>
        </authorList>
    </citation>
    <scope>NUCLEOTIDE SEQUENCE</scope>
    <source>
        <strain evidence="12">CBS 113389</strain>
    </source>
</reference>
<evidence type="ECO:0000256" key="8">
    <source>
        <dbReference type="PIRSR" id="PIRSR601461-1"/>
    </source>
</evidence>
<dbReference type="PANTHER" id="PTHR47966:SF65">
    <property type="entry name" value="ASPARTIC-TYPE ENDOPEPTIDASE"/>
    <property type="match status" value="1"/>
</dbReference>
<dbReference type="Proteomes" id="UP000799767">
    <property type="component" value="Unassembled WGS sequence"/>
</dbReference>
<evidence type="ECO:0000256" key="6">
    <source>
        <dbReference type="ARBA" id="ARBA00067536"/>
    </source>
</evidence>
<dbReference type="AlphaFoldDB" id="A0A6A6PGL5"/>
<organism evidence="12 13">
    <name type="scientific">Neohortaea acidophila</name>
    <dbReference type="NCBI Taxonomy" id="245834"/>
    <lineage>
        <taxon>Eukaryota</taxon>
        <taxon>Fungi</taxon>
        <taxon>Dikarya</taxon>
        <taxon>Ascomycota</taxon>
        <taxon>Pezizomycotina</taxon>
        <taxon>Dothideomycetes</taxon>
        <taxon>Dothideomycetidae</taxon>
        <taxon>Mycosphaerellales</taxon>
        <taxon>Teratosphaeriaceae</taxon>
        <taxon>Neohortaea</taxon>
    </lineage>
</organism>
<evidence type="ECO:0000256" key="1">
    <source>
        <dbReference type="ARBA" id="ARBA00007447"/>
    </source>
</evidence>
<evidence type="ECO:0000256" key="4">
    <source>
        <dbReference type="ARBA" id="ARBA00022750"/>
    </source>
</evidence>
<dbReference type="GeneID" id="54475983"/>